<evidence type="ECO:0000256" key="1">
    <source>
        <dbReference type="SAM" id="Phobius"/>
    </source>
</evidence>
<feature type="transmembrane region" description="Helical" evidence="1">
    <location>
        <begin position="21"/>
        <end position="39"/>
    </location>
</feature>
<dbReference type="InterPro" id="IPR021414">
    <property type="entry name" value="DUF3054"/>
</dbReference>
<feature type="transmembrane region" description="Helical" evidence="1">
    <location>
        <begin position="84"/>
        <end position="103"/>
    </location>
</feature>
<dbReference type="Proteomes" id="UP001597307">
    <property type="component" value="Unassembled WGS sequence"/>
</dbReference>
<name>A0ABW4QC65_9MICC</name>
<keyword evidence="1" id="KW-1133">Transmembrane helix</keyword>
<keyword evidence="3" id="KW-1185">Reference proteome</keyword>
<dbReference type="EMBL" id="JBHUGA010000067">
    <property type="protein sequence ID" value="MFD1848313.1"/>
    <property type="molecule type" value="Genomic_DNA"/>
</dbReference>
<keyword evidence="1" id="KW-0812">Transmembrane</keyword>
<organism evidence="2 3">
    <name type="scientific">Arthrobacter flavus</name>
    <dbReference type="NCBI Taxonomy" id="95172"/>
    <lineage>
        <taxon>Bacteria</taxon>
        <taxon>Bacillati</taxon>
        <taxon>Actinomycetota</taxon>
        <taxon>Actinomycetes</taxon>
        <taxon>Micrococcales</taxon>
        <taxon>Micrococcaceae</taxon>
        <taxon>Arthrobacter</taxon>
    </lineage>
</organism>
<evidence type="ECO:0000313" key="2">
    <source>
        <dbReference type="EMBL" id="MFD1848313.1"/>
    </source>
</evidence>
<protein>
    <submittedName>
        <fullName evidence="2">DUF3054 domain-containing protein</fullName>
    </submittedName>
</protein>
<sequence>MNAPRLSKPAPLAGQTPRTGQVAAGWLVADLVLIIGFAATGRSTHESGLAVLGVLGTATPFLAACLLTWGAARAWRAPSAPWPMGVLIWLGTAVGGLAIRAALGGGMALSFQVVAVLVLGAVLLIPRAVAAVVLRWRGTSR</sequence>
<dbReference type="RefSeq" id="WP_343881939.1">
    <property type="nucleotide sequence ID" value="NZ_BAAAIJ010000059.1"/>
</dbReference>
<proteinExistence type="predicted"/>
<comment type="caution">
    <text evidence="2">The sequence shown here is derived from an EMBL/GenBank/DDBJ whole genome shotgun (WGS) entry which is preliminary data.</text>
</comment>
<keyword evidence="1" id="KW-0472">Membrane</keyword>
<evidence type="ECO:0000313" key="3">
    <source>
        <dbReference type="Proteomes" id="UP001597307"/>
    </source>
</evidence>
<accession>A0ABW4QC65</accession>
<reference evidence="3" key="1">
    <citation type="journal article" date="2019" name="Int. J. Syst. Evol. Microbiol.">
        <title>The Global Catalogue of Microorganisms (GCM) 10K type strain sequencing project: providing services to taxonomists for standard genome sequencing and annotation.</title>
        <authorList>
            <consortium name="The Broad Institute Genomics Platform"/>
            <consortium name="The Broad Institute Genome Sequencing Center for Infectious Disease"/>
            <person name="Wu L."/>
            <person name="Ma J."/>
        </authorList>
    </citation>
    <scope>NUCLEOTIDE SEQUENCE [LARGE SCALE GENOMIC DNA]</scope>
    <source>
        <strain evidence="3">JCM 11496</strain>
    </source>
</reference>
<gene>
    <name evidence="2" type="ORF">ACFSFX_17145</name>
</gene>
<dbReference type="Pfam" id="PF11255">
    <property type="entry name" value="DUF3054"/>
    <property type="match status" value="1"/>
</dbReference>
<feature type="transmembrane region" description="Helical" evidence="1">
    <location>
        <begin position="109"/>
        <end position="134"/>
    </location>
</feature>
<feature type="transmembrane region" description="Helical" evidence="1">
    <location>
        <begin position="51"/>
        <end position="72"/>
    </location>
</feature>